<dbReference type="InterPro" id="IPR003594">
    <property type="entry name" value="HATPase_dom"/>
</dbReference>
<evidence type="ECO:0000313" key="9">
    <source>
        <dbReference type="EMBL" id="SNR86349.1"/>
    </source>
</evidence>
<dbReference type="SUPFAM" id="SSF55874">
    <property type="entry name" value="ATPase domain of HSP90 chaperone/DNA topoisomerase II/histidine kinase"/>
    <property type="match status" value="1"/>
</dbReference>
<evidence type="ECO:0000313" key="10">
    <source>
        <dbReference type="Proteomes" id="UP000198405"/>
    </source>
</evidence>
<feature type="transmembrane region" description="Helical" evidence="7">
    <location>
        <begin position="46"/>
        <end position="66"/>
    </location>
</feature>
<dbReference type="AlphaFoldDB" id="A0A238ZT03"/>
<dbReference type="InterPro" id="IPR003661">
    <property type="entry name" value="HisK_dim/P_dom"/>
</dbReference>
<dbReference type="InterPro" id="IPR005467">
    <property type="entry name" value="His_kinase_dom"/>
</dbReference>
<dbReference type="Pfam" id="PF00512">
    <property type="entry name" value="HisKA"/>
    <property type="match status" value="1"/>
</dbReference>
<dbReference type="PROSITE" id="PS50109">
    <property type="entry name" value="HIS_KIN"/>
    <property type="match status" value="1"/>
</dbReference>
<dbReference type="OrthoDB" id="1931120at2"/>
<accession>A0A238ZT03</accession>
<dbReference type="GO" id="GO:0016036">
    <property type="term" value="P:cellular response to phosphate starvation"/>
    <property type="evidence" value="ECO:0007669"/>
    <property type="project" value="TreeGrafter"/>
</dbReference>
<proteinExistence type="predicted"/>
<dbReference type="GO" id="GO:0000155">
    <property type="term" value="F:phosphorelay sensor kinase activity"/>
    <property type="evidence" value="ECO:0007669"/>
    <property type="project" value="InterPro"/>
</dbReference>
<keyword evidence="3" id="KW-0597">Phosphoprotein</keyword>
<keyword evidence="5 9" id="KW-0418">Kinase</keyword>
<dbReference type="CDD" id="cd00075">
    <property type="entry name" value="HATPase"/>
    <property type="match status" value="1"/>
</dbReference>
<feature type="domain" description="Histidine kinase" evidence="8">
    <location>
        <begin position="195"/>
        <end position="396"/>
    </location>
</feature>
<protein>
    <recommendedName>
        <fullName evidence="2">histidine kinase</fullName>
        <ecNumber evidence="2">2.7.13.3</ecNumber>
    </recommendedName>
</protein>
<gene>
    <name evidence="9" type="ORF">SAMN06265340_11149</name>
</gene>
<comment type="catalytic activity">
    <reaction evidence="1">
        <text>ATP + protein L-histidine = ADP + protein N-phospho-L-histidine.</text>
        <dbReference type="EC" id="2.7.13.3"/>
    </reaction>
</comment>
<evidence type="ECO:0000256" key="3">
    <source>
        <dbReference type="ARBA" id="ARBA00022553"/>
    </source>
</evidence>
<dbReference type="PANTHER" id="PTHR45453:SF1">
    <property type="entry name" value="PHOSPHATE REGULON SENSOR PROTEIN PHOR"/>
    <property type="match status" value="1"/>
</dbReference>
<dbReference type="PRINTS" id="PR00344">
    <property type="entry name" value="BCTRLSENSOR"/>
</dbReference>
<feature type="transmembrane region" description="Helical" evidence="7">
    <location>
        <begin position="20"/>
        <end position="40"/>
    </location>
</feature>
<keyword evidence="7" id="KW-0812">Transmembrane</keyword>
<dbReference type="Gene3D" id="1.10.287.130">
    <property type="match status" value="1"/>
</dbReference>
<evidence type="ECO:0000259" key="8">
    <source>
        <dbReference type="PROSITE" id="PS50109"/>
    </source>
</evidence>
<keyword evidence="10" id="KW-1185">Reference proteome</keyword>
<sequence>MKRTFRERDFLKDFFLYYKLSRVIFAVSLLLIILSLSFLREGAFSYTNPAIVIFIYSIVAMASLFYKKENPLDFLLDIIFISALIRSNLLYWDYVSILYLFPIFFSSLFLEKPYTIIFPVISLIIYGGIIYTTGYYSQQEILIKLFLNGVAFFSIYFAGKAFEKKLKTQSLYILELEKEKRKNEVFKRLYHISADLAHEIKNPVASIKAAVELLDEAEKPNRKLLNLIKKETIRLSNIVNDFLILSRPLDMQKSEISIIELIKNIVDSLKVIHPDKKTKVNLKTDRNLKLLLPYKSFFSAISNLIKNSFEWAESEVEITVEETEKTVKIIIKDDGPGIKKEHLDTIFEPFFTTKKEGSGLGLAIAKRVAIELGGNLTVKNSPEKGAIFIFEIPKKKRTEDESAYS</sequence>
<dbReference type="InterPro" id="IPR004358">
    <property type="entry name" value="Sig_transdc_His_kin-like_C"/>
</dbReference>
<evidence type="ECO:0000256" key="1">
    <source>
        <dbReference type="ARBA" id="ARBA00000085"/>
    </source>
</evidence>
<feature type="transmembrane region" description="Helical" evidence="7">
    <location>
        <begin position="89"/>
        <end position="110"/>
    </location>
</feature>
<name>A0A238ZT03_9BACT</name>
<keyword evidence="7" id="KW-0472">Membrane</keyword>
<evidence type="ECO:0000256" key="4">
    <source>
        <dbReference type="ARBA" id="ARBA00022679"/>
    </source>
</evidence>
<evidence type="ECO:0000256" key="6">
    <source>
        <dbReference type="ARBA" id="ARBA00023012"/>
    </source>
</evidence>
<dbReference type="Gene3D" id="3.30.565.10">
    <property type="entry name" value="Histidine kinase-like ATPase, C-terminal domain"/>
    <property type="match status" value="1"/>
</dbReference>
<dbReference type="EC" id="2.7.13.3" evidence="2"/>
<dbReference type="SUPFAM" id="SSF47384">
    <property type="entry name" value="Homodimeric domain of signal transducing histidine kinase"/>
    <property type="match status" value="1"/>
</dbReference>
<dbReference type="EMBL" id="FZOB01000011">
    <property type="protein sequence ID" value="SNR86349.1"/>
    <property type="molecule type" value="Genomic_DNA"/>
</dbReference>
<dbReference type="SMART" id="SM00388">
    <property type="entry name" value="HisKA"/>
    <property type="match status" value="1"/>
</dbReference>
<dbReference type="InterPro" id="IPR036097">
    <property type="entry name" value="HisK_dim/P_sf"/>
</dbReference>
<evidence type="ECO:0000256" key="7">
    <source>
        <dbReference type="SAM" id="Phobius"/>
    </source>
</evidence>
<dbReference type="Proteomes" id="UP000198405">
    <property type="component" value="Unassembled WGS sequence"/>
</dbReference>
<keyword evidence="6" id="KW-0902">Two-component regulatory system</keyword>
<dbReference type="InterPro" id="IPR050351">
    <property type="entry name" value="BphY/WalK/GraS-like"/>
</dbReference>
<keyword evidence="4" id="KW-0808">Transferase</keyword>
<feature type="transmembrane region" description="Helical" evidence="7">
    <location>
        <begin position="141"/>
        <end position="159"/>
    </location>
</feature>
<keyword evidence="7" id="KW-1133">Transmembrane helix</keyword>
<feature type="transmembrane region" description="Helical" evidence="7">
    <location>
        <begin position="116"/>
        <end position="134"/>
    </location>
</feature>
<dbReference type="PANTHER" id="PTHR45453">
    <property type="entry name" value="PHOSPHATE REGULON SENSOR PROTEIN PHOR"/>
    <property type="match status" value="1"/>
</dbReference>
<reference evidence="10" key="1">
    <citation type="submission" date="2017-06" db="EMBL/GenBank/DDBJ databases">
        <authorList>
            <person name="Varghese N."/>
            <person name="Submissions S."/>
        </authorList>
    </citation>
    <scope>NUCLEOTIDE SEQUENCE [LARGE SCALE GENOMIC DNA]</scope>
    <source>
        <strain evidence="10">DSM 15668</strain>
    </source>
</reference>
<organism evidence="9 10">
    <name type="scientific">Desulfurobacterium atlanticum</name>
    <dbReference type="NCBI Taxonomy" id="240169"/>
    <lineage>
        <taxon>Bacteria</taxon>
        <taxon>Pseudomonadati</taxon>
        <taxon>Aquificota</taxon>
        <taxon>Aquificia</taxon>
        <taxon>Desulfurobacteriales</taxon>
        <taxon>Desulfurobacteriaceae</taxon>
        <taxon>Desulfurobacterium</taxon>
    </lineage>
</organism>
<dbReference type="GO" id="GO:0005886">
    <property type="term" value="C:plasma membrane"/>
    <property type="evidence" value="ECO:0007669"/>
    <property type="project" value="TreeGrafter"/>
</dbReference>
<dbReference type="InterPro" id="IPR036890">
    <property type="entry name" value="HATPase_C_sf"/>
</dbReference>
<dbReference type="Pfam" id="PF02518">
    <property type="entry name" value="HATPase_c"/>
    <property type="match status" value="1"/>
</dbReference>
<dbReference type="RefSeq" id="WP_089323473.1">
    <property type="nucleotide sequence ID" value="NZ_FZOB01000011.1"/>
</dbReference>
<dbReference type="CDD" id="cd00082">
    <property type="entry name" value="HisKA"/>
    <property type="match status" value="1"/>
</dbReference>
<evidence type="ECO:0000256" key="5">
    <source>
        <dbReference type="ARBA" id="ARBA00022777"/>
    </source>
</evidence>
<evidence type="ECO:0000256" key="2">
    <source>
        <dbReference type="ARBA" id="ARBA00012438"/>
    </source>
</evidence>
<dbReference type="GO" id="GO:0004721">
    <property type="term" value="F:phosphoprotein phosphatase activity"/>
    <property type="evidence" value="ECO:0007669"/>
    <property type="project" value="TreeGrafter"/>
</dbReference>
<dbReference type="SMART" id="SM00387">
    <property type="entry name" value="HATPase_c"/>
    <property type="match status" value="1"/>
</dbReference>